<dbReference type="Pfam" id="PF10117">
    <property type="entry name" value="McrBC"/>
    <property type="match status" value="1"/>
</dbReference>
<dbReference type="InterPro" id="IPR014407">
    <property type="entry name" value="McrC_bac"/>
</dbReference>
<sequence length="352" mass="41413">MQIPIENIYYLLCYAWNKLDEKDRVAVSIDDKTELLDLFAKVLINASKMLLKRGIDKNYIDHTEEIAGVKGKIQISQTLKSNLLSKQRTICTFDDFSANIISNRILVSTIHRLIRTKELDKALKDELVSLQRMFSGIDQIEISISLFKQIRLNRNNRFYGFVMNVCQIIYESTFPSEEQGKYKFSDFTRDDKKMNQLFESFIRNFYKIEQAKYSTVKKETIDWSFTNTDEESQGYLPKMETDITLENDLEKIIIDAKFYRETMTLNYDKERIKSANLYQLFSYLLNQEDGTAKNQQAKGILLYPTIETDYNLNFQYKQHEIQIRTINLNSNWKNIANRLKEIAGIENNTIKA</sequence>
<organism evidence="1 2">
    <name type="scientific">Lacibacter sediminis</name>
    <dbReference type="NCBI Taxonomy" id="2760713"/>
    <lineage>
        <taxon>Bacteria</taxon>
        <taxon>Pseudomonadati</taxon>
        <taxon>Bacteroidota</taxon>
        <taxon>Chitinophagia</taxon>
        <taxon>Chitinophagales</taxon>
        <taxon>Chitinophagaceae</taxon>
        <taxon>Lacibacter</taxon>
    </lineage>
</organism>
<dbReference type="NCBIfam" id="NF007277">
    <property type="entry name" value="PRK09736.1"/>
    <property type="match status" value="1"/>
</dbReference>
<keyword evidence="1" id="KW-0540">Nuclease</keyword>
<accession>A0A7G5XKX4</accession>
<name>A0A7G5XKX4_9BACT</name>
<evidence type="ECO:0000313" key="1">
    <source>
        <dbReference type="EMBL" id="QNA46127.1"/>
    </source>
</evidence>
<evidence type="ECO:0000313" key="2">
    <source>
        <dbReference type="Proteomes" id="UP000515344"/>
    </source>
</evidence>
<protein>
    <submittedName>
        <fullName evidence="1">5-methylcytosine-specific restriction endonuclease system specificity protein McrC</fullName>
        <ecNumber evidence="1">3.1.21.-</ecNumber>
    </submittedName>
</protein>
<keyword evidence="2" id="KW-1185">Reference proteome</keyword>
<dbReference type="InterPro" id="IPR019292">
    <property type="entry name" value="McrC"/>
</dbReference>
<dbReference type="PANTHER" id="PTHR38733:SF1">
    <property type="entry name" value="TYPE IV METHYL-DIRECTED RESTRICTION ENZYME ECOKMCRBC"/>
    <property type="match status" value="1"/>
</dbReference>
<dbReference type="RefSeq" id="WP_182805775.1">
    <property type="nucleotide sequence ID" value="NZ_CP060007.1"/>
</dbReference>
<dbReference type="KEGG" id="lacs:H4075_08080"/>
<dbReference type="GO" id="GO:0004519">
    <property type="term" value="F:endonuclease activity"/>
    <property type="evidence" value="ECO:0007669"/>
    <property type="project" value="UniProtKB-KW"/>
</dbReference>
<dbReference type="PIRSF" id="PIRSF003109">
    <property type="entry name" value="McrC"/>
    <property type="match status" value="1"/>
</dbReference>
<dbReference type="PANTHER" id="PTHR38733">
    <property type="entry name" value="PROTEIN MCRC"/>
    <property type="match status" value="1"/>
</dbReference>
<keyword evidence="1" id="KW-0378">Hydrolase</keyword>
<dbReference type="GO" id="GO:0009307">
    <property type="term" value="P:DNA restriction-modification system"/>
    <property type="evidence" value="ECO:0007669"/>
    <property type="project" value="InterPro"/>
</dbReference>
<dbReference type="Proteomes" id="UP000515344">
    <property type="component" value="Chromosome"/>
</dbReference>
<keyword evidence="1" id="KW-0255">Endonuclease</keyword>
<dbReference type="AlphaFoldDB" id="A0A7G5XKX4"/>
<dbReference type="EMBL" id="CP060007">
    <property type="protein sequence ID" value="QNA46127.1"/>
    <property type="molecule type" value="Genomic_DNA"/>
</dbReference>
<dbReference type="REBASE" id="440364">
    <property type="entry name" value="LspS1366McrBCP"/>
</dbReference>
<gene>
    <name evidence="1" type="primary">mcrC</name>
    <name evidence="1" type="ORF">H4075_08080</name>
</gene>
<dbReference type="EC" id="3.1.21.-" evidence="1"/>
<dbReference type="GO" id="GO:0016787">
    <property type="term" value="F:hydrolase activity"/>
    <property type="evidence" value="ECO:0007669"/>
    <property type="project" value="UniProtKB-KW"/>
</dbReference>
<reference evidence="2" key="1">
    <citation type="submission" date="2020-08" db="EMBL/GenBank/DDBJ databases">
        <title>Lacibacter sp. S13-6-6 genome sequencing.</title>
        <authorList>
            <person name="Jin L."/>
        </authorList>
    </citation>
    <scope>NUCLEOTIDE SEQUENCE [LARGE SCALE GENOMIC DNA]</scope>
    <source>
        <strain evidence="2">S13-6-6</strain>
    </source>
</reference>
<proteinExistence type="predicted"/>